<accession>A0A060BRE6</accession>
<name>A0A060BRE6_9BACI</name>
<dbReference type="EMBL" id="KF118248">
    <property type="protein sequence ID" value="AIA85509.1"/>
    <property type="molecule type" value="Genomic_DNA"/>
</dbReference>
<proteinExistence type="predicted"/>
<protein>
    <submittedName>
        <fullName evidence="1">CAZy families GH31 protein</fullName>
    </submittedName>
</protein>
<reference evidence="1" key="1">
    <citation type="journal article" date="2013" name="Environ. Microbiol.">
        <title>Seasonally variable intestinal metagenomes of the red palm weevil (Rhynchophorus ferrugineus).</title>
        <authorList>
            <person name="Jia S."/>
            <person name="Zhang X."/>
            <person name="Zhang G."/>
            <person name="Yin A."/>
            <person name="Zhang S."/>
            <person name="Li F."/>
            <person name="Wang L."/>
            <person name="Zhao D."/>
            <person name="Yun Q."/>
            <person name="Tala"/>
            <person name="Wang J."/>
            <person name="Sun G."/>
            <person name="Baabdullah M."/>
            <person name="Yu X."/>
            <person name="Hu S."/>
            <person name="Al-Mssallem I.S."/>
            <person name="Yu J."/>
        </authorList>
    </citation>
    <scope>NUCLEOTIDE SEQUENCE</scope>
</reference>
<sequence>SVPKRLIFETSTTYKRLLGKMTKLLGRQNVLPSWTDNGIILGLTGGIKRVKQIEKKLRAGGVSIAAILCYDANEENQERYPNLTARNSTLEIKKTLNIWVIQHHILLQRASIM</sequence>
<evidence type="ECO:0000313" key="1">
    <source>
        <dbReference type="EMBL" id="AIA85509.1"/>
    </source>
</evidence>
<feature type="non-terminal residue" evidence="1">
    <location>
        <position position="1"/>
    </location>
</feature>
<organism evidence="1">
    <name type="scientific">uncultured Bacillus sp</name>
    <dbReference type="NCBI Taxonomy" id="83428"/>
    <lineage>
        <taxon>Bacteria</taxon>
        <taxon>Bacillati</taxon>
        <taxon>Bacillota</taxon>
        <taxon>Bacilli</taxon>
        <taxon>Bacillales</taxon>
        <taxon>Bacillaceae</taxon>
        <taxon>Bacillus</taxon>
        <taxon>environmental samples</taxon>
    </lineage>
</organism>
<feature type="non-terminal residue" evidence="1">
    <location>
        <position position="113"/>
    </location>
</feature>
<dbReference type="AlphaFoldDB" id="A0A060BRE6"/>